<gene>
    <name evidence="2" type="ORF">F5878DRAFT_666057</name>
</gene>
<reference evidence="2" key="1">
    <citation type="submission" date="2022-08" db="EMBL/GenBank/DDBJ databases">
        <authorList>
            <consortium name="DOE Joint Genome Institute"/>
            <person name="Min B."/>
            <person name="Riley R."/>
            <person name="Sierra-Patev S."/>
            <person name="Naranjo-Ortiz M."/>
            <person name="Looney B."/>
            <person name="Konkel Z."/>
            <person name="Slot J.C."/>
            <person name="Sakamoto Y."/>
            <person name="Steenwyk J.L."/>
            <person name="Rokas A."/>
            <person name="Carro J."/>
            <person name="Camarero S."/>
            <person name="Ferreira P."/>
            <person name="Molpeceres G."/>
            <person name="Ruiz-Duenas F.J."/>
            <person name="Serrano A."/>
            <person name="Henrissat B."/>
            <person name="Drula E."/>
            <person name="Hughes K.W."/>
            <person name="Mata J.L."/>
            <person name="Ishikawa N.K."/>
            <person name="Vargas-Isla R."/>
            <person name="Ushijima S."/>
            <person name="Smith C.A."/>
            <person name="Ahrendt S."/>
            <person name="Andreopoulos W."/>
            <person name="He G."/>
            <person name="Labutti K."/>
            <person name="Lipzen A."/>
            <person name="Ng V."/>
            <person name="Sandor L."/>
            <person name="Barry K."/>
            <person name="Martinez A.T."/>
            <person name="Xiao Y."/>
            <person name="Gibbons J.G."/>
            <person name="Terashima K."/>
            <person name="Hibbett D.S."/>
            <person name="Grigoriev I.V."/>
        </authorList>
    </citation>
    <scope>NUCLEOTIDE SEQUENCE</scope>
    <source>
        <strain evidence="2">TFB9207</strain>
    </source>
</reference>
<feature type="region of interest" description="Disordered" evidence="1">
    <location>
        <begin position="223"/>
        <end position="246"/>
    </location>
</feature>
<evidence type="ECO:0000256" key="1">
    <source>
        <dbReference type="SAM" id="MobiDB-lite"/>
    </source>
</evidence>
<name>A0AA38U621_9AGAR</name>
<protein>
    <submittedName>
        <fullName evidence="2">Uncharacterized protein</fullName>
    </submittedName>
</protein>
<dbReference type="AlphaFoldDB" id="A0AA38U621"/>
<evidence type="ECO:0000313" key="2">
    <source>
        <dbReference type="EMBL" id="KAJ3832994.1"/>
    </source>
</evidence>
<feature type="compositionally biased region" description="Polar residues" evidence="1">
    <location>
        <begin position="227"/>
        <end position="238"/>
    </location>
</feature>
<dbReference type="EMBL" id="MU806798">
    <property type="protein sequence ID" value="KAJ3832994.1"/>
    <property type="molecule type" value="Genomic_DNA"/>
</dbReference>
<evidence type="ECO:0000313" key="3">
    <source>
        <dbReference type="Proteomes" id="UP001163846"/>
    </source>
</evidence>
<accession>A0AA38U621</accession>
<feature type="region of interest" description="Disordered" evidence="1">
    <location>
        <begin position="90"/>
        <end position="144"/>
    </location>
</feature>
<organism evidence="2 3">
    <name type="scientific">Lentinula raphanica</name>
    <dbReference type="NCBI Taxonomy" id="153919"/>
    <lineage>
        <taxon>Eukaryota</taxon>
        <taxon>Fungi</taxon>
        <taxon>Dikarya</taxon>
        <taxon>Basidiomycota</taxon>
        <taxon>Agaricomycotina</taxon>
        <taxon>Agaricomycetes</taxon>
        <taxon>Agaricomycetidae</taxon>
        <taxon>Agaricales</taxon>
        <taxon>Marasmiineae</taxon>
        <taxon>Omphalotaceae</taxon>
        <taxon>Lentinula</taxon>
    </lineage>
</organism>
<proteinExistence type="predicted"/>
<comment type="caution">
    <text evidence="2">The sequence shown here is derived from an EMBL/GenBank/DDBJ whole genome shotgun (WGS) entry which is preliminary data.</text>
</comment>
<dbReference type="Proteomes" id="UP001163846">
    <property type="component" value="Unassembled WGS sequence"/>
</dbReference>
<keyword evidence="3" id="KW-1185">Reference proteome</keyword>
<sequence>MSSSFVYADNTSDPRHDVTRYWYHKGFVEGLKRARAPSSADENVESLTYDLSETRVRLEETQVKLSDTAETLGEFLKPLVDRPTETYNNGVDANARGPPSLFPSPQPGVVPIQPANSPPPTSEMAPEDCPPPAPSPRRRIQHSRPIRREYVELARSWIPGYYSTSSNSALVSHSVDNALEDLFRTAQAGNERSMALVKALCREAHATPPEQKTYGQRRILSGWRNPFNHSQSSQNSGSPPDHLVNPQYNDPPEVWVAYYTRYPKSLPRGVRVDPRTGAPFLGDVTASRLLARLRPTSPQYRAEFNIAMTKLFITKGQYAELIRDGVVQIPRPTVDYQPFDPGCSREEPINMIEVAQHYSRCGVSVKTVETNVEFWVVEYAKQKQDTSDTRVSTL</sequence>